<dbReference type="EMBL" id="CM002872">
    <property type="protein sequence ID" value="KFK36523.1"/>
    <property type="molecule type" value="Genomic_DNA"/>
</dbReference>
<dbReference type="AlphaFoldDB" id="A0A087H321"/>
<evidence type="ECO:0000256" key="8">
    <source>
        <dbReference type="ARBA" id="ARBA00023136"/>
    </source>
</evidence>
<evidence type="ECO:0000256" key="3">
    <source>
        <dbReference type="ARBA" id="ARBA00022670"/>
    </source>
</evidence>
<feature type="transmembrane region" description="Helical" evidence="11">
    <location>
        <begin position="52"/>
        <end position="72"/>
    </location>
</feature>
<evidence type="ECO:0000256" key="11">
    <source>
        <dbReference type="SAM" id="Phobius"/>
    </source>
</evidence>
<evidence type="ECO:0000313" key="13">
    <source>
        <dbReference type="EMBL" id="KFK36523.1"/>
    </source>
</evidence>
<dbReference type="GO" id="GO:0004222">
    <property type="term" value="F:metalloendopeptidase activity"/>
    <property type="evidence" value="ECO:0007669"/>
    <property type="project" value="InterPro"/>
</dbReference>
<dbReference type="eggNOG" id="KOG4130">
    <property type="taxonomic scope" value="Eukaryota"/>
</dbReference>
<keyword evidence="6" id="KW-0256">Endoplasmic reticulum</keyword>
<keyword evidence="7 11" id="KW-1133">Transmembrane helix</keyword>
<keyword evidence="8 11" id="KW-0472">Membrane</keyword>
<evidence type="ECO:0000256" key="4">
    <source>
        <dbReference type="ARBA" id="ARBA00022692"/>
    </source>
</evidence>
<feature type="transmembrane region" description="Helical" evidence="11">
    <location>
        <begin position="92"/>
        <end position="116"/>
    </location>
</feature>
<organism evidence="13 14">
    <name type="scientific">Arabis alpina</name>
    <name type="common">Alpine rock-cress</name>
    <dbReference type="NCBI Taxonomy" id="50452"/>
    <lineage>
        <taxon>Eukaryota</taxon>
        <taxon>Viridiplantae</taxon>
        <taxon>Streptophyta</taxon>
        <taxon>Embryophyta</taxon>
        <taxon>Tracheophyta</taxon>
        <taxon>Spermatophyta</taxon>
        <taxon>Magnoliopsida</taxon>
        <taxon>eudicotyledons</taxon>
        <taxon>Gunneridae</taxon>
        <taxon>Pentapetalae</taxon>
        <taxon>rosids</taxon>
        <taxon>malvids</taxon>
        <taxon>Brassicales</taxon>
        <taxon>Brassicaceae</taxon>
        <taxon>Arabideae</taxon>
        <taxon>Arabis</taxon>
    </lineage>
</organism>
<dbReference type="InterPro" id="IPR003675">
    <property type="entry name" value="Rce1/LyrA-like_dom"/>
</dbReference>
<protein>
    <recommendedName>
        <fullName evidence="10">intramembrane prenyl-peptidase Rce1</fullName>
        <ecNumber evidence="10">3.4.26.1</ecNumber>
    </recommendedName>
</protein>
<evidence type="ECO:0000256" key="7">
    <source>
        <dbReference type="ARBA" id="ARBA00022989"/>
    </source>
</evidence>
<dbReference type="EC" id="3.4.26.1" evidence="10"/>
<keyword evidence="14" id="KW-1185">Reference proteome</keyword>
<gene>
    <name evidence="13" type="ordered locus">AALP_Aa4g135300</name>
</gene>
<name>A0A087H321_ARAAL</name>
<comment type="similarity">
    <text evidence="2">Belongs to the peptidase U48 family.</text>
</comment>
<dbReference type="Proteomes" id="UP000029120">
    <property type="component" value="Chromosome 4"/>
</dbReference>
<feature type="transmembrane region" description="Helical" evidence="11">
    <location>
        <begin position="270"/>
        <end position="289"/>
    </location>
</feature>
<keyword evidence="3" id="KW-0645">Protease</keyword>
<dbReference type="OrthoDB" id="271604at2759"/>
<dbReference type="Gramene" id="KFK36523">
    <property type="protein sequence ID" value="KFK36523"/>
    <property type="gene ID" value="AALP_AA4G135300"/>
</dbReference>
<keyword evidence="5" id="KW-0378">Hydrolase</keyword>
<evidence type="ECO:0000256" key="5">
    <source>
        <dbReference type="ARBA" id="ARBA00022801"/>
    </source>
</evidence>
<evidence type="ECO:0000256" key="2">
    <source>
        <dbReference type="ARBA" id="ARBA00006897"/>
    </source>
</evidence>
<proteinExistence type="inferred from homology"/>
<feature type="transmembrane region" description="Helical" evidence="11">
    <location>
        <begin position="12"/>
        <end position="31"/>
    </location>
</feature>
<comment type="catalytic activity">
    <reaction evidence="9">
        <text>Hydrolyzes the peptide bond -P2-(S-farnesyl or geranylgeranyl)C-P1'-P2'-P3'-COOH where P1' and P2' are amino acids with aliphatic sidechains and P3' is any C-terminal residue.</text>
        <dbReference type="EC" id="3.4.26.1"/>
    </reaction>
</comment>
<sequence>MAVVDGESISMVVAVAACVAMALFYVLILYAPTVILRLPTATSFSEFLIRRFICAAISTVVSIVFTAFILPIKSRETSLILGVYGIRTDHVWQGVVYPLLLTSLVYAGSLVSKLLFILESCRENDGGCSLFNDIKSFVQTIPAWVLAAASNISFWRNLVVAPVTEELVFRACMIPLLLCAGFKIYTAIFLCPILFSLAHLNHFRELYIKHNRSYLKASLIVGLQLGYTVVFGSYASFLFIRTGHITAPLFAHIFCNYMGLPELYARGKGLVSAAFLVGVIGFVLLLFPLTNPLMYNDRANDCLCWLGYCMWN</sequence>
<comment type="subcellular location">
    <subcellularLocation>
        <location evidence="1">Endoplasmic reticulum membrane</location>
        <topology evidence="1">Multi-pass membrane protein</topology>
    </subcellularLocation>
</comment>
<evidence type="ECO:0000256" key="9">
    <source>
        <dbReference type="ARBA" id="ARBA00047280"/>
    </source>
</evidence>
<evidence type="ECO:0000256" key="6">
    <source>
        <dbReference type="ARBA" id="ARBA00022824"/>
    </source>
</evidence>
<dbReference type="OMA" id="VIFLCPI"/>
<evidence type="ECO:0000256" key="1">
    <source>
        <dbReference type="ARBA" id="ARBA00004477"/>
    </source>
</evidence>
<evidence type="ECO:0000256" key="10">
    <source>
        <dbReference type="ARBA" id="ARBA00049729"/>
    </source>
</evidence>
<dbReference type="PANTHER" id="PTHR13046">
    <property type="entry name" value="PROTEASE U48 CAAX PRENYL PROTEASE RCE1"/>
    <property type="match status" value="1"/>
</dbReference>
<evidence type="ECO:0000313" key="14">
    <source>
        <dbReference type="Proteomes" id="UP000029120"/>
    </source>
</evidence>
<accession>A0A087H321</accession>
<dbReference type="GO" id="GO:0071586">
    <property type="term" value="P:CAAX-box protein processing"/>
    <property type="evidence" value="ECO:0007669"/>
    <property type="project" value="InterPro"/>
</dbReference>
<dbReference type="InterPro" id="IPR039731">
    <property type="entry name" value="Rce1"/>
</dbReference>
<feature type="transmembrane region" description="Helical" evidence="11">
    <location>
        <begin position="167"/>
        <end position="198"/>
    </location>
</feature>
<reference evidence="14" key="1">
    <citation type="journal article" date="2015" name="Nat. Plants">
        <title>Genome expansion of Arabis alpina linked with retrotransposition and reduced symmetric DNA methylation.</title>
        <authorList>
            <person name="Willing E.M."/>
            <person name="Rawat V."/>
            <person name="Mandakova T."/>
            <person name="Maumus F."/>
            <person name="James G.V."/>
            <person name="Nordstroem K.J."/>
            <person name="Becker C."/>
            <person name="Warthmann N."/>
            <person name="Chica C."/>
            <person name="Szarzynska B."/>
            <person name="Zytnicki M."/>
            <person name="Albani M.C."/>
            <person name="Kiefer C."/>
            <person name="Bergonzi S."/>
            <person name="Castaings L."/>
            <person name="Mateos J.L."/>
            <person name="Berns M.C."/>
            <person name="Bujdoso N."/>
            <person name="Piofczyk T."/>
            <person name="de Lorenzo L."/>
            <person name="Barrero-Sicilia C."/>
            <person name="Mateos I."/>
            <person name="Piednoel M."/>
            <person name="Hagmann J."/>
            <person name="Chen-Min-Tao R."/>
            <person name="Iglesias-Fernandez R."/>
            <person name="Schuster S.C."/>
            <person name="Alonso-Blanco C."/>
            <person name="Roudier F."/>
            <person name="Carbonero P."/>
            <person name="Paz-Ares J."/>
            <person name="Davis S.J."/>
            <person name="Pecinka A."/>
            <person name="Quesneville H."/>
            <person name="Colot V."/>
            <person name="Lysak M.A."/>
            <person name="Weigel D."/>
            <person name="Coupland G."/>
            <person name="Schneeberger K."/>
        </authorList>
    </citation>
    <scope>NUCLEOTIDE SEQUENCE [LARGE SCALE GENOMIC DNA]</scope>
    <source>
        <strain evidence="14">cv. Pajares</strain>
    </source>
</reference>
<evidence type="ECO:0000259" key="12">
    <source>
        <dbReference type="Pfam" id="PF02517"/>
    </source>
</evidence>
<dbReference type="Pfam" id="PF02517">
    <property type="entry name" value="Rce1-like"/>
    <property type="match status" value="1"/>
</dbReference>
<feature type="transmembrane region" description="Helical" evidence="11">
    <location>
        <begin position="219"/>
        <end position="240"/>
    </location>
</feature>
<dbReference type="GO" id="GO:0005789">
    <property type="term" value="C:endoplasmic reticulum membrane"/>
    <property type="evidence" value="ECO:0007669"/>
    <property type="project" value="UniProtKB-SubCell"/>
</dbReference>
<feature type="domain" description="CAAX prenyl protease 2/Lysostaphin resistance protein A-like" evidence="12">
    <location>
        <begin position="152"/>
        <end position="258"/>
    </location>
</feature>
<dbReference type="PANTHER" id="PTHR13046:SF0">
    <property type="entry name" value="CAAX PRENYL PROTEASE 2"/>
    <property type="match status" value="1"/>
</dbReference>
<feature type="transmembrane region" description="Helical" evidence="11">
    <location>
        <begin position="137"/>
        <end position="155"/>
    </location>
</feature>
<keyword evidence="4 11" id="KW-0812">Transmembrane</keyword>